<evidence type="ECO:0000256" key="2">
    <source>
        <dbReference type="SAM" id="SignalP"/>
    </source>
</evidence>
<dbReference type="Proteomes" id="UP000008144">
    <property type="component" value="Chromosome 1"/>
</dbReference>
<feature type="compositionally biased region" description="Acidic residues" evidence="1">
    <location>
        <begin position="557"/>
        <end position="568"/>
    </location>
</feature>
<organism evidence="4 5">
    <name type="scientific">Ciona intestinalis</name>
    <name type="common">Transparent sea squirt</name>
    <name type="synonym">Ascidia intestinalis</name>
    <dbReference type="NCBI Taxonomy" id="7719"/>
    <lineage>
        <taxon>Eukaryota</taxon>
        <taxon>Metazoa</taxon>
        <taxon>Chordata</taxon>
        <taxon>Tunicata</taxon>
        <taxon>Ascidiacea</taxon>
        <taxon>Phlebobranchia</taxon>
        <taxon>Cionidae</taxon>
        <taxon>Ciona</taxon>
    </lineage>
</organism>
<keyword evidence="2" id="KW-0732">Signal</keyword>
<dbReference type="InParanoid" id="F6TRZ9"/>
<dbReference type="Gene3D" id="3.20.20.100">
    <property type="entry name" value="NADP-dependent oxidoreductase domain"/>
    <property type="match status" value="1"/>
</dbReference>
<dbReference type="CDD" id="cd19071">
    <property type="entry name" value="AKR_AKR1-5-like"/>
    <property type="match status" value="1"/>
</dbReference>
<dbReference type="InterPro" id="IPR023210">
    <property type="entry name" value="NADP_OxRdtase_dom"/>
</dbReference>
<keyword evidence="5" id="KW-1185">Reference proteome</keyword>
<dbReference type="PRINTS" id="PR00069">
    <property type="entry name" value="ALDKETRDTASE"/>
</dbReference>
<dbReference type="AlphaFoldDB" id="F6TRZ9"/>
<feature type="domain" description="NADP-dependent oxidoreductase" evidence="3">
    <location>
        <begin position="270"/>
        <end position="550"/>
    </location>
</feature>
<proteinExistence type="predicted"/>
<reference evidence="5" key="1">
    <citation type="journal article" date="2002" name="Science">
        <title>The draft genome of Ciona intestinalis: insights into chordate and vertebrate origins.</title>
        <authorList>
            <person name="Dehal P."/>
            <person name="Satou Y."/>
            <person name="Campbell R.K."/>
            <person name="Chapman J."/>
            <person name="Degnan B."/>
            <person name="De Tomaso A."/>
            <person name="Davidson B."/>
            <person name="Di Gregorio A."/>
            <person name="Gelpke M."/>
            <person name="Goodstein D.M."/>
            <person name="Harafuji N."/>
            <person name="Hastings K.E."/>
            <person name="Ho I."/>
            <person name="Hotta K."/>
            <person name="Huang W."/>
            <person name="Kawashima T."/>
            <person name="Lemaire P."/>
            <person name="Martinez D."/>
            <person name="Meinertzhagen I.A."/>
            <person name="Necula S."/>
            <person name="Nonaka M."/>
            <person name="Putnam N."/>
            <person name="Rash S."/>
            <person name="Saiga H."/>
            <person name="Satake M."/>
            <person name="Terry A."/>
            <person name="Yamada L."/>
            <person name="Wang H.G."/>
            <person name="Awazu S."/>
            <person name="Azumi K."/>
            <person name="Boore J."/>
            <person name="Branno M."/>
            <person name="Chin-Bow S."/>
            <person name="DeSantis R."/>
            <person name="Doyle S."/>
            <person name="Francino P."/>
            <person name="Keys D.N."/>
            <person name="Haga S."/>
            <person name="Hayashi H."/>
            <person name="Hino K."/>
            <person name="Imai K.S."/>
            <person name="Inaba K."/>
            <person name="Kano S."/>
            <person name="Kobayashi K."/>
            <person name="Kobayashi M."/>
            <person name="Lee B.I."/>
            <person name="Makabe K.W."/>
            <person name="Manohar C."/>
            <person name="Matassi G."/>
            <person name="Medina M."/>
            <person name="Mochizuki Y."/>
            <person name="Mount S."/>
            <person name="Morishita T."/>
            <person name="Miura S."/>
            <person name="Nakayama A."/>
            <person name="Nishizaka S."/>
            <person name="Nomoto H."/>
            <person name="Ohta F."/>
            <person name="Oishi K."/>
            <person name="Rigoutsos I."/>
            <person name="Sano M."/>
            <person name="Sasaki A."/>
            <person name="Sasakura Y."/>
            <person name="Shoguchi E."/>
            <person name="Shin-i T."/>
            <person name="Spagnuolo A."/>
            <person name="Stainier D."/>
            <person name="Suzuki M.M."/>
            <person name="Tassy O."/>
            <person name="Takatori N."/>
            <person name="Tokuoka M."/>
            <person name="Yagi K."/>
            <person name="Yoshizaki F."/>
            <person name="Wada S."/>
            <person name="Zhang C."/>
            <person name="Hyatt P.D."/>
            <person name="Larimer F."/>
            <person name="Detter C."/>
            <person name="Doggett N."/>
            <person name="Glavina T."/>
            <person name="Hawkins T."/>
            <person name="Richardson P."/>
            <person name="Lucas S."/>
            <person name="Kohara Y."/>
            <person name="Levine M."/>
            <person name="Satoh N."/>
            <person name="Rokhsar D.S."/>
        </authorList>
    </citation>
    <scope>NUCLEOTIDE SEQUENCE [LARGE SCALE GENOMIC DNA]</scope>
</reference>
<feature type="signal peptide" evidence="2">
    <location>
        <begin position="1"/>
        <end position="20"/>
    </location>
</feature>
<evidence type="ECO:0000256" key="1">
    <source>
        <dbReference type="SAM" id="MobiDB-lite"/>
    </source>
</evidence>
<dbReference type="InterPro" id="IPR036812">
    <property type="entry name" value="NAD(P)_OxRdtase_dom_sf"/>
</dbReference>
<reference evidence="4" key="4">
    <citation type="submission" date="2025-09" db="UniProtKB">
        <authorList>
            <consortium name="Ensembl"/>
        </authorList>
    </citation>
    <scope>IDENTIFICATION</scope>
</reference>
<dbReference type="PANTHER" id="PTHR43827">
    <property type="entry name" value="2,5-DIKETO-D-GLUCONIC ACID REDUCTASE"/>
    <property type="match status" value="1"/>
</dbReference>
<dbReference type="InterPro" id="IPR020471">
    <property type="entry name" value="AKR"/>
</dbReference>
<gene>
    <name evidence="4" type="primary">akr1a</name>
</gene>
<sequence>MKFVVICLVVVALCCTTAEGDNDDVTILPYEVSAEDLIANFIIPKRPLIVKDACKNWPLYKMLHNSKKLEAIKDVKLNTSMVHHSNYAPLESTFGDFVKVDLHGTSFIYDVLNGDPAISKSLKMPWMISSCSDLQEEFKTHGDIVLTGSKTKRKSSAALDCTNANTITAILSGRSTVRKMGKKHLYELVRGDMLFTPKGVCLNVMNVGTFVSASFSWTLESDELPVMAKKCARPSLRSVVDETWVWQDGNKKYISEIPDVKLNSGYMMPPIGLGTARLFSKTYETVKTALKLGYRMLDTAQIYTGEDKINNFKVSSEEEIGRAIADSDVPRSELFIVTKLAPESMEKENAIAKVEESLKKLRTDYIDLLLIHDFYMSTACGPDDTDLPECKNNPFLAWKTMEEMQAKGLVRSIGVSNIYIEDLQYLVKMAKTPISAVQNWFDPLHQEREIRALCAKNNIRFMGYSALGFTWIDKEQGLGRDVNPVLTNQNIVAIGNNHDLPTTLVVLRWAMEMNVTVMPCTTNVDHLEQNLNSRLFPLDSMSFPLMDKLDNLLGDPFQDEELPEEEPQKEEKPETEMPEKEMPSKDEL</sequence>
<dbReference type="Ensembl" id="ENSCINT00000012110.3">
    <property type="protein sequence ID" value="ENSCINP00000012110.3"/>
    <property type="gene ID" value="ENSCING00000005870.3"/>
</dbReference>
<feature type="compositionally biased region" description="Basic and acidic residues" evidence="1">
    <location>
        <begin position="569"/>
        <end position="588"/>
    </location>
</feature>
<evidence type="ECO:0000313" key="5">
    <source>
        <dbReference type="Proteomes" id="UP000008144"/>
    </source>
</evidence>
<dbReference type="GO" id="GO:0004032">
    <property type="term" value="F:aldose reductase (NADPH) activity"/>
    <property type="evidence" value="ECO:0000318"/>
    <property type="project" value="GO_Central"/>
</dbReference>
<evidence type="ECO:0000259" key="3">
    <source>
        <dbReference type="Pfam" id="PF00248"/>
    </source>
</evidence>
<dbReference type="HOGENOM" id="CLU_476439_0_0_1"/>
<dbReference type="STRING" id="7719.ENSCINP00000012110"/>
<dbReference type="SUPFAM" id="SSF51430">
    <property type="entry name" value="NAD(P)-linked oxidoreductase"/>
    <property type="match status" value="1"/>
</dbReference>
<dbReference type="FunFam" id="3.20.20.100:FF:000064">
    <property type="entry name" value="Aldo-keto reductase 1a"/>
    <property type="match status" value="1"/>
</dbReference>
<dbReference type="EMBL" id="EAAA01000382">
    <property type="status" value="NOT_ANNOTATED_CDS"/>
    <property type="molecule type" value="Genomic_DNA"/>
</dbReference>
<protein>
    <submittedName>
        <fullName evidence="4">Aldo-keto reductase 1a</fullName>
    </submittedName>
</protein>
<reference evidence="4" key="3">
    <citation type="submission" date="2025-08" db="UniProtKB">
        <authorList>
            <consortium name="Ensembl"/>
        </authorList>
    </citation>
    <scope>IDENTIFICATION</scope>
</reference>
<feature type="chain" id="PRO_5003342730" evidence="2">
    <location>
        <begin position="21"/>
        <end position="588"/>
    </location>
</feature>
<reference evidence="4" key="2">
    <citation type="journal article" date="2008" name="Genome Biol.">
        <title>Improved genome assembly and evidence-based global gene model set for the chordate Ciona intestinalis: new insight into intron and operon populations.</title>
        <authorList>
            <person name="Satou Y."/>
            <person name="Mineta K."/>
            <person name="Ogasawara M."/>
            <person name="Sasakura Y."/>
            <person name="Shoguchi E."/>
            <person name="Ueno K."/>
            <person name="Yamada L."/>
            <person name="Matsumoto J."/>
            <person name="Wasserscheid J."/>
            <person name="Dewar K."/>
            <person name="Wiley G.B."/>
            <person name="Macmil S.L."/>
            <person name="Roe B.A."/>
            <person name="Zeller R.W."/>
            <person name="Hastings K.E."/>
            <person name="Lemaire P."/>
            <person name="Lindquist E."/>
            <person name="Endo T."/>
            <person name="Hotta K."/>
            <person name="Inaba K."/>
        </authorList>
    </citation>
    <scope>NUCLEOTIDE SEQUENCE [LARGE SCALE GENOMIC DNA]</scope>
    <source>
        <strain evidence="4">wild type</strain>
    </source>
</reference>
<evidence type="ECO:0000313" key="4">
    <source>
        <dbReference type="Ensembl" id="ENSCINP00000012110.3"/>
    </source>
</evidence>
<accession>F6TRZ9</accession>
<feature type="region of interest" description="Disordered" evidence="1">
    <location>
        <begin position="551"/>
        <end position="588"/>
    </location>
</feature>
<dbReference type="OMA" id="PWMISSC"/>
<dbReference type="Pfam" id="PF00248">
    <property type="entry name" value="Aldo_ket_red"/>
    <property type="match status" value="1"/>
</dbReference>
<name>F6TRZ9_CIOIN</name>
<dbReference type="GO" id="GO:0005829">
    <property type="term" value="C:cytosol"/>
    <property type="evidence" value="ECO:0000318"/>
    <property type="project" value="GO_Central"/>
</dbReference>
<dbReference type="GeneTree" id="ENSGT00940000167992"/>
<dbReference type="PANTHER" id="PTHR43827:SF8">
    <property type="entry name" value="ALDO_KETO REDUCTASE FAMILY PROTEIN"/>
    <property type="match status" value="1"/>
</dbReference>